<dbReference type="RefSeq" id="WP_108825651.1">
    <property type="nucleotide sequence ID" value="NZ_CP023004.1"/>
</dbReference>
<evidence type="ECO:0000259" key="3">
    <source>
        <dbReference type="Pfam" id="PF19051"/>
    </source>
</evidence>
<dbReference type="AlphaFoldDB" id="A0A2U8E4P4"/>
<dbReference type="Proteomes" id="UP000244896">
    <property type="component" value="Chromosome"/>
</dbReference>
<feature type="chain" id="PRO_5015938509" evidence="1">
    <location>
        <begin position="31"/>
        <end position="447"/>
    </location>
</feature>
<dbReference type="OrthoDB" id="9792935at2"/>
<accession>A0A2U8E4P4</accession>
<feature type="domain" description="Gfo/Idh/MocA-like oxidoreductase bacterial type C-terminal" evidence="3">
    <location>
        <begin position="208"/>
        <end position="262"/>
    </location>
</feature>
<dbReference type="KEGG" id="elut:CKA38_11785"/>
<keyword evidence="5" id="KW-1185">Reference proteome</keyword>
<sequence length="447" mass="49385">MNTTRRNFIKTTSTGAAALALGGILPQFSAASYAQIAGANKRVRVAVAGVNSRGRALAANFANQPGCEVACICDVDGRAIEKCLKSLASRTDKTPAAQRDFRRALEDKDIDALVIATPDHWHTPAALLALQAGKHVYLEKPVSHNPLEGEMLVEASKKYGKVVQIGTQRRSWPNVVEAIRHVQSGGIGKVHFGKGWYANKRTSIGRGNPAPVPASLDWDLWQGPAPRVPYRDNIVHYNWHWFWNWGTAESLNNGTHMIDLLCWGMNLKYPTKVSSLGGRYYYQDDWETPDTQIATFNFGDRATLTWEGHSCNPKPIEGSTVGVVFYGDAGSVYISGGNDYKIYDPKGKMIKEVKRDNTIDPNNKVSPAQRLDAIHILNFLDGIRNGAPLNMSVEEGHQCTLLMQLANISLRTGATLATDPATGRILGNPEAQRYWTREYERGWEPKV</sequence>
<dbReference type="Pfam" id="PF01408">
    <property type="entry name" value="GFO_IDH_MocA"/>
    <property type="match status" value="1"/>
</dbReference>
<proteinExistence type="predicted"/>
<evidence type="ECO:0000313" key="4">
    <source>
        <dbReference type="EMBL" id="AWI09837.1"/>
    </source>
</evidence>
<keyword evidence="1" id="KW-0732">Signal</keyword>
<dbReference type="Gene3D" id="3.40.50.720">
    <property type="entry name" value="NAD(P)-binding Rossmann-like Domain"/>
    <property type="match status" value="1"/>
</dbReference>
<dbReference type="GO" id="GO:0000166">
    <property type="term" value="F:nucleotide binding"/>
    <property type="evidence" value="ECO:0007669"/>
    <property type="project" value="InterPro"/>
</dbReference>
<dbReference type="NCBIfam" id="TIGR01409">
    <property type="entry name" value="TAT_signal_seq"/>
    <property type="match status" value="1"/>
</dbReference>
<evidence type="ECO:0000259" key="2">
    <source>
        <dbReference type="Pfam" id="PF01408"/>
    </source>
</evidence>
<dbReference type="EMBL" id="CP023004">
    <property type="protein sequence ID" value="AWI09837.1"/>
    <property type="molecule type" value="Genomic_DNA"/>
</dbReference>
<reference evidence="4 5" key="1">
    <citation type="journal article" date="2018" name="Syst. Appl. Microbiol.">
        <title>Ereboglobus luteus gen. nov. sp. nov. from cockroach guts, and new insights into the oxygen relationship of the genera Opitutus and Didymococcus (Verrucomicrobia: Opitutaceae).</title>
        <authorList>
            <person name="Tegtmeier D."/>
            <person name="Belitz A."/>
            <person name="Radek R."/>
            <person name="Heimerl T."/>
            <person name="Brune A."/>
        </authorList>
    </citation>
    <scope>NUCLEOTIDE SEQUENCE [LARGE SCALE GENOMIC DNA]</scope>
    <source>
        <strain evidence="4 5">Ho45</strain>
    </source>
</reference>
<feature type="domain" description="Gfo/Idh/MocA-like oxidoreductase N-terminal" evidence="2">
    <location>
        <begin position="43"/>
        <end position="166"/>
    </location>
</feature>
<dbReference type="InterPro" id="IPR006311">
    <property type="entry name" value="TAT_signal"/>
</dbReference>
<gene>
    <name evidence="4" type="ORF">CKA38_11785</name>
</gene>
<dbReference type="Gene3D" id="3.30.360.10">
    <property type="entry name" value="Dihydrodipicolinate Reductase, domain 2"/>
    <property type="match status" value="1"/>
</dbReference>
<dbReference type="InterPro" id="IPR019546">
    <property type="entry name" value="TAT_signal_bac_arc"/>
</dbReference>
<dbReference type="InterPro" id="IPR050463">
    <property type="entry name" value="Gfo/Idh/MocA_oxidrdct_glycsds"/>
</dbReference>
<dbReference type="PANTHER" id="PTHR43818">
    <property type="entry name" value="BCDNA.GH03377"/>
    <property type="match status" value="1"/>
</dbReference>
<dbReference type="InterPro" id="IPR000683">
    <property type="entry name" value="Gfo/Idh/MocA-like_OxRdtase_N"/>
</dbReference>
<feature type="signal peptide" evidence="1">
    <location>
        <begin position="1"/>
        <end position="30"/>
    </location>
</feature>
<dbReference type="PANTHER" id="PTHR43818:SF5">
    <property type="entry name" value="OXIDOREDUCTASE FAMILY PROTEIN"/>
    <property type="match status" value="1"/>
</dbReference>
<evidence type="ECO:0000256" key="1">
    <source>
        <dbReference type="SAM" id="SignalP"/>
    </source>
</evidence>
<name>A0A2U8E4P4_9BACT</name>
<dbReference type="SUPFAM" id="SSF55347">
    <property type="entry name" value="Glyceraldehyde-3-phosphate dehydrogenase-like, C-terminal domain"/>
    <property type="match status" value="1"/>
</dbReference>
<dbReference type="PROSITE" id="PS51318">
    <property type="entry name" value="TAT"/>
    <property type="match status" value="1"/>
</dbReference>
<protein>
    <submittedName>
        <fullName evidence="4">Dehydrogenase</fullName>
    </submittedName>
</protein>
<dbReference type="InterPro" id="IPR036291">
    <property type="entry name" value="NAD(P)-bd_dom_sf"/>
</dbReference>
<organism evidence="4 5">
    <name type="scientific">Ereboglobus luteus</name>
    <dbReference type="NCBI Taxonomy" id="1796921"/>
    <lineage>
        <taxon>Bacteria</taxon>
        <taxon>Pseudomonadati</taxon>
        <taxon>Verrucomicrobiota</taxon>
        <taxon>Opitutia</taxon>
        <taxon>Opitutales</taxon>
        <taxon>Opitutaceae</taxon>
        <taxon>Ereboglobus</taxon>
    </lineage>
</organism>
<dbReference type="Pfam" id="PF19051">
    <property type="entry name" value="GFO_IDH_MocA_C2"/>
    <property type="match status" value="1"/>
</dbReference>
<dbReference type="SUPFAM" id="SSF51735">
    <property type="entry name" value="NAD(P)-binding Rossmann-fold domains"/>
    <property type="match status" value="1"/>
</dbReference>
<dbReference type="InterPro" id="IPR043906">
    <property type="entry name" value="Gfo/Idh/MocA_OxRdtase_bact_C"/>
</dbReference>
<evidence type="ECO:0000313" key="5">
    <source>
        <dbReference type="Proteomes" id="UP000244896"/>
    </source>
</evidence>